<comment type="caution">
    <text evidence="10">The sequence shown here is derived from an EMBL/GenBank/DDBJ whole genome shotgun (WGS) entry which is preliminary data.</text>
</comment>
<name>A0A9J6BMT4_POLVA</name>
<keyword evidence="4" id="KW-0929">Antimicrobial</keyword>
<reference evidence="10" key="1">
    <citation type="submission" date="2021-03" db="EMBL/GenBank/DDBJ databases">
        <title>Chromosome level genome of the anhydrobiotic midge Polypedilum vanderplanki.</title>
        <authorList>
            <person name="Yoshida Y."/>
            <person name="Kikawada T."/>
            <person name="Gusev O."/>
        </authorList>
    </citation>
    <scope>NUCLEOTIDE SEQUENCE</scope>
    <source>
        <strain evidence="10">NIAS01</strain>
        <tissue evidence="10">Whole body or cell culture</tissue>
    </source>
</reference>
<dbReference type="GO" id="GO:0031640">
    <property type="term" value="P:killing of cells of another organism"/>
    <property type="evidence" value="ECO:0007669"/>
    <property type="project" value="UniProtKB-KW"/>
</dbReference>
<evidence type="ECO:0000313" key="11">
    <source>
        <dbReference type="Proteomes" id="UP001107558"/>
    </source>
</evidence>
<evidence type="ECO:0000256" key="7">
    <source>
        <dbReference type="RuleBase" id="RU004440"/>
    </source>
</evidence>
<evidence type="ECO:0000256" key="5">
    <source>
        <dbReference type="ARBA" id="ARBA00023157"/>
    </source>
</evidence>
<dbReference type="SMART" id="SM00263">
    <property type="entry name" value="LYZ1"/>
    <property type="match status" value="1"/>
</dbReference>
<dbReference type="SUPFAM" id="SSF53955">
    <property type="entry name" value="Lysozyme-like"/>
    <property type="match status" value="1"/>
</dbReference>
<dbReference type="InterPro" id="IPR023346">
    <property type="entry name" value="Lysozyme-like_dom_sf"/>
</dbReference>
<evidence type="ECO:0000313" key="10">
    <source>
        <dbReference type="EMBL" id="KAG5671029.1"/>
    </source>
</evidence>
<keyword evidence="4" id="KW-0081">Bacteriolytic enzyme</keyword>
<dbReference type="PANTHER" id="PTHR11407">
    <property type="entry name" value="LYSOZYME C"/>
    <property type="match status" value="1"/>
</dbReference>
<evidence type="ECO:0000256" key="2">
    <source>
        <dbReference type="ARBA" id="ARBA00010859"/>
    </source>
</evidence>
<dbReference type="Proteomes" id="UP001107558">
    <property type="component" value="Chromosome 3"/>
</dbReference>
<comment type="catalytic activity">
    <reaction evidence="1">
        <text>Hydrolysis of (1-&gt;4)-beta-linkages between N-acetylmuramic acid and N-acetyl-D-glucosamine residues in a peptidoglycan and between N-acetyl-D-glucosamine residues in chitodextrins.</text>
        <dbReference type="EC" id="3.2.1.17"/>
    </reaction>
</comment>
<comment type="similarity">
    <text evidence="2 7">Belongs to the glycosyl hydrolase 22 family.</text>
</comment>
<evidence type="ECO:0000256" key="8">
    <source>
        <dbReference type="SAM" id="SignalP"/>
    </source>
</evidence>
<dbReference type="PRINTS" id="PR00135">
    <property type="entry name" value="LYZLACT"/>
</dbReference>
<accession>A0A9J6BMT4</accession>
<proteinExistence type="inferred from homology"/>
<gene>
    <name evidence="10" type="ORF">PVAND_001247</name>
</gene>
<dbReference type="InterPro" id="IPR019799">
    <property type="entry name" value="Glyco_hydro_22_CS"/>
</dbReference>
<evidence type="ECO:0000256" key="6">
    <source>
        <dbReference type="ARBA" id="ARBA00023295"/>
    </source>
</evidence>
<dbReference type="FunFam" id="1.10.530.10:FF:000001">
    <property type="entry name" value="Lysozyme C"/>
    <property type="match status" value="1"/>
</dbReference>
<keyword evidence="6" id="KW-0378">Hydrolase</keyword>
<keyword evidence="5" id="KW-1015">Disulfide bond</keyword>
<dbReference type="GO" id="GO:0003796">
    <property type="term" value="F:lysozyme activity"/>
    <property type="evidence" value="ECO:0007669"/>
    <property type="project" value="UniProtKB-EC"/>
</dbReference>
<dbReference type="EC" id="3.2.1.17" evidence="3"/>
<evidence type="ECO:0000256" key="3">
    <source>
        <dbReference type="ARBA" id="ARBA00012732"/>
    </source>
</evidence>
<dbReference type="CDD" id="cd16899">
    <property type="entry name" value="LYZ_C_invert"/>
    <property type="match status" value="1"/>
</dbReference>
<dbReference type="Pfam" id="PF00062">
    <property type="entry name" value="Lys"/>
    <property type="match status" value="1"/>
</dbReference>
<dbReference type="PROSITE" id="PS51348">
    <property type="entry name" value="GLYCOSYL_HYDROL_F22_2"/>
    <property type="match status" value="1"/>
</dbReference>
<keyword evidence="6" id="KW-0326">Glycosidase</keyword>
<protein>
    <recommendedName>
        <fullName evidence="3">lysozyme</fullName>
        <ecNumber evidence="3">3.2.1.17</ecNumber>
    </recommendedName>
</protein>
<keyword evidence="8" id="KW-0732">Signal</keyword>
<dbReference type="OrthoDB" id="17373at2759"/>
<evidence type="ECO:0000256" key="1">
    <source>
        <dbReference type="ARBA" id="ARBA00000632"/>
    </source>
</evidence>
<dbReference type="PROSITE" id="PS00128">
    <property type="entry name" value="GLYCOSYL_HYDROL_F22_1"/>
    <property type="match status" value="1"/>
</dbReference>
<dbReference type="AlphaFoldDB" id="A0A9J6BMT4"/>
<feature type="chain" id="PRO_5039913292" description="lysozyme" evidence="8">
    <location>
        <begin position="19"/>
        <end position="138"/>
    </location>
</feature>
<dbReference type="PRINTS" id="PR00137">
    <property type="entry name" value="LYSOZYME"/>
</dbReference>
<sequence length="138" mass="15547">MKVLIVVFLLFAFSEAKAVTKCELVKALYNAGIPKAQLPDWVCLVQYESLFNTEAKYGPNKDGSYDYGIFQINSRYWCGIGKVGGECNLNCNSLLNNDISDDITCAKRIYSRHKFSAWVAWDKYCNGKPLPPISDCKI</sequence>
<dbReference type="PANTHER" id="PTHR11407:SF63">
    <property type="entry name" value="LYSOZYME C"/>
    <property type="match status" value="1"/>
</dbReference>
<dbReference type="GO" id="GO:0042742">
    <property type="term" value="P:defense response to bacterium"/>
    <property type="evidence" value="ECO:0007669"/>
    <property type="project" value="UniProtKB-KW"/>
</dbReference>
<dbReference type="Gene3D" id="1.10.530.10">
    <property type="match status" value="1"/>
</dbReference>
<evidence type="ECO:0000256" key="4">
    <source>
        <dbReference type="ARBA" id="ARBA00022638"/>
    </source>
</evidence>
<dbReference type="InterPro" id="IPR000974">
    <property type="entry name" value="Glyco_hydro_22_lys"/>
</dbReference>
<feature type="signal peptide" evidence="8">
    <location>
        <begin position="1"/>
        <end position="18"/>
    </location>
</feature>
<keyword evidence="11" id="KW-1185">Reference proteome</keyword>
<organism evidence="10 11">
    <name type="scientific">Polypedilum vanderplanki</name>
    <name type="common">Sleeping chironomid midge</name>
    <dbReference type="NCBI Taxonomy" id="319348"/>
    <lineage>
        <taxon>Eukaryota</taxon>
        <taxon>Metazoa</taxon>
        <taxon>Ecdysozoa</taxon>
        <taxon>Arthropoda</taxon>
        <taxon>Hexapoda</taxon>
        <taxon>Insecta</taxon>
        <taxon>Pterygota</taxon>
        <taxon>Neoptera</taxon>
        <taxon>Endopterygota</taxon>
        <taxon>Diptera</taxon>
        <taxon>Nematocera</taxon>
        <taxon>Chironomoidea</taxon>
        <taxon>Chironomidae</taxon>
        <taxon>Chironominae</taxon>
        <taxon>Polypedilum</taxon>
        <taxon>Polypedilum</taxon>
    </lineage>
</organism>
<dbReference type="InterPro" id="IPR001916">
    <property type="entry name" value="Glyco_hydro_22"/>
</dbReference>
<dbReference type="EMBL" id="JADBJN010000003">
    <property type="protein sequence ID" value="KAG5671029.1"/>
    <property type="molecule type" value="Genomic_DNA"/>
</dbReference>
<evidence type="ECO:0000259" key="9">
    <source>
        <dbReference type="PROSITE" id="PS00128"/>
    </source>
</evidence>
<feature type="domain" description="Glycosyl hydrolases family 22 (GH22)" evidence="9">
    <location>
        <begin position="87"/>
        <end position="105"/>
    </location>
</feature>